<accession>A0AAD8AFE0</accession>
<feature type="non-terminal residue" evidence="1">
    <location>
        <position position="94"/>
    </location>
</feature>
<evidence type="ECO:0000313" key="1">
    <source>
        <dbReference type="EMBL" id="KAJ9598149.1"/>
    </source>
</evidence>
<reference evidence="1" key="2">
    <citation type="submission" date="2023-05" db="EMBL/GenBank/DDBJ databases">
        <authorList>
            <person name="Fouks B."/>
        </authorList>
    </citation>
    <scope>NUCLEOTIDE SEQUENCE</scope>
    <source>
        <strain evidence="1">Stay&amp;Tobe</strain>
        <tissue evidence="1">Testes</tissue>
    </source>
</reference>
<name>A0AAD8AFE0_DIPPU</name>
<sequence length="94" mass="10880">SMAGISGQLLTKQYFTNVMLDFKHETSLPVQAIPQALLASYQQDEPHEEPLPHDCWEIQQQGHNILVSTESSQYYPLYRSLYTVKWRHMGEDGQ</sequence>
<gene>
    <name evidence="1" type="ORF">L9F63_026748</name>
</gene>
<protein>
    <submittedName>
        <fullName evidence="1">Uncharacterized protein</fullName>
    </submittedName>
</protein>
<dbReference type="AlphaFoldDB" id="A0AAD8AFE0"/>
<comment type="caution">
    <text evidence="1">The sequence shown here is derived from an EMBL/GenBank/DDBJ whole genome shotgun (WGS) entry which is preliminary data.</text>
</comment>
<proteinExistence type="predicted"/>
<dbReference type="Proteomes" id="UP001233999">
    <property type="component" value="Unassembled WGS sequence"/>
</dbReference>
<evidence type="ECO:0000313" key="2">
    <source>
        <dbReference type="Proteomes" id="UP001233999"/>
    </source>
</evidence>
<organism evidence="1 2">
    <name type="scientific">Diploptera punctata</name>
    <name type="common">Pacific beetle cockroach</name>
    <dbReference type="NCBI Taxonomy" id="6984"/>
    <lineage>
        <taxon>Eukaryota</taxon>
        <taxon>Metazoa</taxon>
        <taxon>Ecdysozoa</taxon>
        <taxon>Arthropoda</taxon>
        <taxon>Hexapoda</taxon>
        <taxon>Insecta</taxon>
        <taxon>Pterygota</taxon>
        <taxon>Neoptera</taxon>
        <taxon>Polyneoptera</taxon>
        <taxon>Dictyoptera</taxon>
        <taxon>Blattodea</taxon>
        <taxon>Blaberoidea</taxon>
        <taxon>Blaberidae</taxon>
        <taxon>Diplopterinae</taxon>
        <taxon>Diploptera</taxon>
    </lineage>
</organism>
<dbReference type="EMBL" id="JASPKZ010001250">
    <property type="protein sequence ID" value="KAJ9598149.1"/>
    <property type="molecule type" value="Genomic_DNA"/>
</dbReference>
<keyword evidence="2" id="KW-1185">Reference proteome</keyword>
<reference evidence="1" key="1">
    <citation type="journal article" date="2023" name="IScience">
        <title>Live-bearing cockroach genome reveals convergent evolutionary mechanisms linked to viviparity in insects and beyond.</title>
        <authorList>
            <person name="Fouks B."/>
            <person name="Harrison M.C."/>
            <person name="Mikhailova A.A."/>
            <person name="Marchal E."/>
            <person name="English S."/>
            <person name="Carruthers M."/>
            <person name="Jennings E.C."/>
            <person name="Chiamaka E.L."/>
            <person name="Frigard R.A."/>
            <person name="Pippel M."/>
            <person name="Attardo G.M."/>
            <person name="Benoit J.B."/>
            <person name="Bornberg-Bauer E."/>
            <person name="Tobe S.S."/>
        </authorList>
    </citation>
    <scope>NUCLEOTIDE SEQUENCE</scope>
    <source>
        <strain evidence="1">Stay&amp;Tobe</strain>
    </source>
</reference>